<reference evidence="2" key="1">
    <citation type="submission" date="2018-02" db="EMBL/GenBank/DDBJ databases">
        <authorList>
            <person name="Cohen D.B."/>
            <person name="Kent A.D."/>
        </authorList>
    </citation>
    <scope>NUCLEOTIDE SEQUENCE</scope>
</reference>
<protein>
    <submittedName>
        <fullName evidence="2">Uncharacterized protein</fullName>
    </submittedName>
</protein>
<dbReference type="Pfam" id="PF03216">
    <property type="entry name" value="Rhabdo_ncap_2"/>
    <property type="match status" value="1"/>
</dbReference>
<sequence length="213" mass="24398">MKRRYSGFYIGERPVDMNVSLSAWTNLKTRLTAGYSETIQTTWIKLVAQAENKLTPVDPNTRLLTYLATLVFSYTGMHAYKLFLDLLKADSKLSEEFLLNAMRRPETAKALSTIAEIRRDHESRGSNYFKYARLIGPQFFMPLQTKQCPDFVYLEVCLLKKFPTFNENQDPGSIVGLDRIATQQRMFLSRFADAIYAASQKNQATSSNEYGDL</sequence>
<dbReference type="AlphaFoldDB" id="A0A2N9FH32"/>
<gene>
    <name evidence="2" type="ORF">FSB_LOCUS14365</name>
</gene>
<evidence type="ECO:0000256" key="1">
    <source>
        <dbReference type="ARBA" id="ARBA00004328"/>
    </source>
</evidence>
<evidence type="ECO:0000313" key="2">
    <source>
        <dbReference type="EMBL" id="SPC86483.1"/>
    </source>
</evidence>
<organism evidence="2">
    <name type="scientific">Fagus sylvatica</name>
    <name type="common">Beechnut</name>
    <dbReference type="NCBI Taxonomy" id="28930"/>
    <lineage>
        <taxon>Eukaryota</taxon>
        <taxon>Viridiplantae</taxon>
        <taxon>Streptophyta</taxon>
        <taxon>Embryophyta</taxon>
        <taxon>Tracheophyta</taxon>
        <taxon>Spermatophyta</taxon>
        <taxon>Magnoliopsida</taxon>
        <taxon>eudicotyledons</taxon>
        <taxon>Gunneridae</taxon>
        <taxon>Pentapetalae</taxon>
        <taxon>rosids</taxon>
        <taxon>fabids</taxon>
        <taxon>Fagales</taxon>
        <taxon>Fagaceae</taxon>
        <taxon>Fagus</taxon>
    </lineage>
</organism>
<dbReference type="EMBL" id="OIVN01000854">
    <property type="protein sequence ID" value="SPC86483.1"/>
    <property type="molecule type" value="Genomic_DNA"/>
</dbReference>
<dbReference type="InterPro" id="IPR004902">
    <property type="entry name" value="Rhabdo_ncap_2"/>
</dbReference>
<accession>A0A2N9FH32</accession>
<name>A0A2N9FH32_FAGSY</name>
<comment type="subcellular location">
    <subcellularLocation>
        <location evidence="1">Virion</location>
    </subcellularLocation>
</comment>
<proteinExistence type="predicted"/>